<evidence type="ECO:0000313" key="10">
    <source>
        <dbReference type="Proteomes" id="UP000285405"/>
    </source>
</evidence>
<evidence type="ECO:0000313" key="9">
    <source>
        <dbReference type="EMBL" id="RKF79403.1"/>
    </source>
</evidence>
<evidence type="ECO:0000256" key="6">
    <source>
        <dbReference type="PROSITE-ProRule" id="PRU00646"/>
    </source>
</evidence>
<keyword evidence="5 6" id="KW-0653">Protein transport</keyword>
<evidence type="ECO:0000256" key="7">
    <source>
        <dbReference type="SAM" id="MobiDB-lite"/>
    </source>
</evidence>
<dbReference type="Proteomes" id="UP000285405">
    <property type="component" value="Unassembled WGS sequence"/>
</dbReference>
<dbReference type="InterPro" id="IPR009851">
    <property type="entry name" value="Mod_r"/>
</dbReference>
<reference evidence="9 10" key="1">
    <citation type="journal article" date="2018" name="BMC Genomics">
        <title>Comparative genome analyses reveal sequence features reflecting distinct modes of host-adaptation between dicot and monocot powdery mildew.</title>
        <authorList>
            <person name="Wu Y."/>
            <person name="Ma X."/>
            <person name="Pan Z."/>
            <person name="Kale S.D."/>
            <person name="Song Y."/>
            <person name="King H."/>
            <person name="Zhang Q."/>
            <person name="Presley C."/>
            <person name="Deng X."/>
            <person name="Wei C.I."/>
            <person name="Xiao S."/>
        </authorList>
    </citation>
    <scope>NUCLEOTIDE SEQUENCE [LARGE SCALE GENOMIC DNA]</scope>
    <source>
        <strain evidence="9">UCSC1</strain>
    </source>
</reference>
<feature type="region of interest" description="Disordered" evidence="7">
    <location>
        <begin position="1"/>
        <end position="70"/>
    </location>
</feature>
<dbReference type="EMBL" id="MCBR01004716">
    <property type="protein sequence ID" value="RKF79403.1"/>
    <property type="molecule type" value="Genomic_DNA"/>
</dbReference>
<dbReference type="GO" id="GO:0006623">
    <property type="term" value="P:protein targeting to vacuole"/>
    <property type="evidence" value="ECO:0007669"/>
    <property type="project" value="TreeGrafter"/>
</dbReference>
<dbReference type="SUPFAM" id="SSF140111">
    <property type="entry name" value="Endosomal sorting complex assembly domain"/>
    <property type="match status" value="1"/>
</dbReference>
<feature type="compositionally biased region" description="Low complexity" evidence="7">
    <location>
        <begin position="49"/>
        <end position="61"/>
    </location>
</feature>
<feature type="compositionally biased region" description="Polar residues" evidence="7">
    <location>
        <begin position="1"/>
        <end position="22"/>
    </location>
</feature>
<evidence type="ECO:0000256" key="5">
    <source>
        <dbReference type="ARBA" id="ARBA00022927"/>
    </source>
</evidence>
<comment type="caution">
    <text evidence="9">The sequence shown here is derived from an EMBL/GenBank/DDBJ whole genome shotgun (WGS) entry which is preliminary data.</text>
</comment>
<dbReference type="OrthoDB" id="10260857at2759"/>
<evidence type="ECO:0000256" key="2">
    <source>
        <dbReference type="ARBA" id="ARBA00007617"/>
    </source>
</evidence>
<dbReference type="GO" id="GO:0043162">
    <property type="term" value="P:ubiquitin-dependent protein catabolic process via the multivesicular body sorting pathway"/>
    <property type="evidence" value="ECO:0007669"/>
    <property type="project" value="TreeGrafter"/>
</dbReference>
<evidence type="ECO:0000259" key="8">
    <source>
        <dbReference type="PROSITE" id="PS51314"/>
    </source>
</evidence>
<dbReference type="InterPro" id="IPR037202">
    <property type="entry name" value="ESCRT_assembly_dom"/>
</dbReference>
<evidence type="ECO:0000256" key="3">
    <source>
        <dbReference type="ARBA" id="ARBA00022448"/>
    </source>
</evidence>
<proteinExistence type="inferred from homology"/>
<dbReference type="GO" id="GO:0000813">
    <property type="term" value="C:ESCRT I complex"/>
    <property type="evidence" value="ECO:0007669"/>
    <property type="project" value="TreeGrafter"/>
</dbReference>
<gene>
    <name evidence="9" type="ORF">GcC1_047026</name>
</gene>
<sequence length="271" mass="30641">MSSPPVTYSSSYQGSPYNNRSTQPPPPPPRPGSQIVTTDVSADYSIGNQPVSSRQSQQSPPLDQNSQDVSKISNQIRNHNPSSDVLHSVQSEELKDEVWFPKALKDKSKQQLAEILENPKLLNALLYSTSTAHPSLVANQKAHQAALSENIALASHLKEVEARLLQLRLSSQAQLLSTHALERQWRQKQTEMDQALAPFTPPSLYQNLVQAIQEQEHYCAELEAEFLDGDGTATEKDVIEWIKRFREARKVYYSRQARKERWDEGRIGGWR</sequence>
<organism evidence="9 10">
    <name type="scientific">Golovinomyces cichoracearum</name>
    <dbReference type="NCBI Taxonomy" id="62708"/>
    <lineage>
        <taxon>Eukaryota</taxon>
        <taxon>Fungi</taxon>
        <taxon>Dikarya</taxon>
        <taxon>Ascomycota</taxon>
        <taxon>Pezizomycotina</taxon>
        <taxon>Leotiomycetes</taxon>
        <taxon>Erysiphales</taxon>
        <taxon>Erysiphaceae</taxon>
        <taxon>Golovinomyces</taxon>
    </lineage>
</organism>
<dbReference type="PANTHER" id="PTHR13678">
    <property type="entry name" value="VACUOLAR PROTEIN SORTING-ASSOCIATED PROTEIN 37"/>
    <property type="match status" value="1"/>
</dbReference>
<dbReference type="InterPro" id="IPR029012">
    <property type="entry name" value="Helix_hairpin_bin_sf"/>
</dbReference>
<accession>A0A420IY57</accession>
<evidence type="ECO:0000256" key="4">
    <source>
        <dbReference type="ARBA" id="ARBA00022753"/>
    </source>
</evidence>
<feature type="domain" description="VPS37 C-terminal" evidence="8">
    <location>
        <begin position="182"/>
        <end position="271"/>
    </location>
</feature>
<dbReference type="GO" id="GO:0006612">
    <property type="term" value="P:protein targeting to membrane"/>
    <property type="evidence" value="ECO:0007669"/>
    <property type="project" value="TreeGrafter"/>
</dbReference>
<dbReference type="PANTHER" id="PTHR13678:SF2">
    <property type="entry name" value="VACUOLAR PROTEIN SORTING-ASSOCIATED PROTEIN 37A"/>
    <property type="match status" value="1"/>
</dbReference>
<keyword evidence="3 6" id="KW-0813">Transport</keyword>
<dbReference type="PROSITE" id="PS51314">
    <property type="entry name" value="VPS37_C"/>
    <property type="match status" value="1"/>
</dbReference>
<name>A0A420IY57_9PEZI</name>
<dbReference type="Gene3D" id="1.10.287.660">
    <property type="entry name" value="Helix hairpin bin"/>
    <property type="match status" value="1"/>
</dbReference>
<comment type="similarity">
    <text evidence="2">Belongs to the VPS37 family.</text>
</comment>
<dbReference type="AlphaFoldDB" id="A0A420IY57"/>
<keyword evidence="4" id="KW-0967">Endosome</keyword>
<comment type="subcellular location">
    <subcellularLocation>
        <location evidence="1">Endosome</location>
    </subcellularLocation>
</comment>
<protein>
    <submittedName>
        <fullName evidence="9">Putative endosomal sorting complex assembly</fullName>
    </submittedName>
</protein>
<dbReference type="Pfam" id="PF07200">
    <property type="entry name" value="Mod_r"/>
    <property type="match status" value="1"/>
</dbReference>
<evidence type="ECO:0000256" key="1">
    <source>
        <dbReference type="ARBA" id="ARBA00004177"/>
    </source>
</evidence>